<keyword evidence="3" id="KW-1185">Reference proteome</keyword>
<dbReference type="EMBL" id="JASCZI010242031">
    <property type="protein sequence ID" value="MED6209165.1"/>
    <property type="molecule type" value="Genomic_DNA"/>
</dbReference>
<feature type="compositionally biased region" description="Basic and acidic residues" evidence="1">
    <location>
        <begin position="103"/>
        <end position="116"/>
    </location>
</feature>
<accession>A0ABU6YIK4</accession>
<comment type="caution">
    <text evidence="2">The sequence shown here is derived from an EMBL/GenBank/DDBJ whole genome shotgun (WGS) entry which is preliminary data.</text>
</comment>
<evidence type="ECO:0000256" key="1">
    <source>
        <dbReference type="SAM" id="MobiDB-lite"/>
    </source>
</evidence>
<evidence type="ECO:0000313" key="3">
    <source>
        <dbReference type="Proteomes" id="UP001341840"/>
    </source>
</evidence>
<dbReference type="Proteomes" id="UP001341840">
    <property type="component" value="Unassembled WGS sequence"/>
</dbReference>
<organism evidence="2 3">
    <name type="scientific">Stylosanthes scabra</name>
    <dbReference type="NCBI Taxonomy" id="79078"/>
    <lineage>
        <taxon>Eukaryota</taxon>
        <taxon>Viridiplantae</taxon>
        <taxon>Streptophyta</taxon>
        <taxon>Embryophyta</taxon>
        <taxon>Tracheophyta</taxon>
        <taxon>Spermatophyta</taxon>
        <taxon>Magnoliopsida</taxon>
        <taxon>eudicotyledons</taxon>
        <taxon>Gunneridae</taxon>
        <taxon>Pentapetalae</taxon>
        <taxon>rosids</taxon>
        <taxon>fabids</taxon>
        <taxon>Fabales</taxon>
        <taxon>Fabaceae</taxon>
        <taxon>Papilionoideae</taxon>
        <taxon>50 kb inversion clade</taxon>
        <taxon>dalbergioids sensu lato</taxon>
        <taxon>Dalbergieae</taxon>
        <taxon>Pterocarpus clade</taxon>
        <taxon>Stylosanthes</taxon>
    </lineage>
</organism>
<name>A0ABU6YIK4_9FABA</name>
<gene>
    <name evidence="2" type="ORF">PIB30_052145</name>
</gene>
<sequence length="125" mass="14302">MANFRLNQTEFFESIQTQQAAFGQNLHELKMKQHDILHNQSQFFRDVKATLKLRMYTSWGLQQGIPGLAPIPATDIATRIKNNVKANKGMFDGITRHWPIGESSKEKAPIEKDTFRDPNANSDDE</sequence>
<proteinExistence type="predicted"/>
<evidence type="ECO:0000313" key="2">
    <source>
        <dbReference type="EMBL" id="MED6209165.1"/>
    </source>
</evidence>
<protein>
    <submittedName>
        <fullName evidence="2">Uncharacterized protein</fullName>
    </submittedName>
</protein>
<feature type="region of interest" description="Disordered" evidence="1">
    <location>
        <begin position="95"/>
        <end position="125"/>
    </location>
</feature>
<reference evidence="2 3" key="1">
    <citation type="journal article" date="2023" name="Plants (Basel)">
        <title>Bridging the Gap: Combining Genomics and Transcriptomics Approaches to Understand Stylosanthes scabra, an Orphan Legume from the Brazilian Caatinga.</title>
        <authorList>
            <person name="Ferreira-Neto J.R.C."/>
            <person name="da Silva M.D."/>
            <person name="Binneck E."/>
            <person name="de Melo N.F."/>
            <person name="da Silva R.H."/>
            <person name="de Melo A.L.T.M."/>
            <person name="Pandolfi V."/>
            <person name="Bustamante F.O."/>
            <person name="Brasileiro-Vidal A.C."/>
            <person name="Benko-Iseppon A.M."/>
        </authorList>
    </citation>
    <scope>NUCLEOTIDE SEQUENCE [LARGE SCALE GENOMIC DNA]</scope>
    <source>
        <tissue evidence="2">Leaves</tissue>
    </source>
</reference>